<dbReference type="GO" id="GO:0012505">
    <property type="term" value="C:endomembrane system"/>
    <property type="evidence" value="ECO:0007669"/>
    <property type="project" value="TreeGrafter"/>
</dbReference>
<dbReference type="GO" id="GO:0016787">
    <property type="term" value="F:hydrolase activity"/>
    <property type="evidence" value="ECO:0007669"/>
    <property type="project" value="TreeGrafter"/>
</dbReference>
<evidence type="ECO:0000256" key="3">
    <source>
        <dbReference type="ARBA" id="ARBA00023180"/>
    </source>
</evidence>
<evidence type="ECO:0000256" key="1">
    <source>
        <dbReference type="ARBA" id="ARBA00009191"/>
    </source>
</evidence>
<comment type="similarity">
    <text evidence="1">Belongs to the strictosidine synthase family.</text>
</comment>
<reference evidence="5 6" key="1">
    <citation type="submission" date="2012-05" db="EMBL/GenBank/DDBJ databases">
        <title>Recombination and specialization in a pathogen metapopulation.</title>
        <authorList>
            <person name="Gardiner A."/>
            <person name="Kemen E."/>
            <person name="Schultz-Larsen T."/>
            <person name="MacLean D."/>
            <person name="Van Oosterhout C."/>
            <person name="Jones J.D.G."/>
        </authorList>
    </citation>
    <scope>NUCLEOTIDE SEQUENCE [LARGE SCALE GENOMIC DNA]</scope>
    <source>
        <strain evidence="5 6">Ac Nc2</strain>
    </source>
</reference>
<keyword evidence="6" id="KW-1185">Reference proteome</keyword>
<sequence length="437" mass="49064">MQVKRIIQQMFPPWLIRTSFFVAILSPIITNIPTQIDPLATVTLTYSENTLKQKNLYESNPSFYVNHSAAFHKDAEIIFLNEALSAEHIAVTSDGNIAFTGLRDGRIVYFHTDNIQKGLFNFTRIGKDIISTAEPKRSCGLPQDEAICGRALGMAFASSELFNSYTSKLQSPSYFPGKEIMLVADAYQGLFLVDAKGNKILLFDSAQNGTTPIKLKFLNSIAVAKSGYVYLTVTSLIFGRNQVLLDVLKGEPTGMLLEFNPKEEKVTILRDGLQEPNGIVLTKDEKYLLISSTNANKIIKYSLYDKTLRDFAFAAGKADNLEIVTIEKVNHSPRDVLLIGITAPHQKALQWMWTDKTARKMLYLMPPQLFMAYLKKVSCSFTIVDIETGDLLYVMVDPLGRNPFTSGIQKIGDYFYFTSWNHASMLRVPVKAINELF</sequence>
<dbReference type="STRING" id="65357.A0A024GA47"/>
<dbReference type="Gene3D" id="2.120.10.30">
    <property type="entry name" value="TolB, C-terminal domain"/>
    <property type="match status" value="1"/>
</dbReference>
<dbReference type="Proteomes" id="UP000053237">
    <property type="component" value="Unassembled WGS sequence"/>
</dbReference>
<accession>A0A024GA47</accession>
<dbReference type="SUPFAM" id="SSF63829">
    <property type="entry name" value="Calcium-dependent phosphotriesterase"/>
    <property type="match status" value="1"/>
</dbReference>
<protein>
    <recommendedName>
        <fullName evidence="4">Strictosidine synthase conserved region domain-containing protein</fullName>
    </recommendedName>
</protein>
<dbReference type="OrthoDB" id="5307922at2759"/>
<dbReference type="PANTHER" id="PTHR10426">
    <property type="entry name" value="STRICTOSIDINE SYNTHASE-RELATED"/>
    <property type="match status" value="1"/>
</dbReference>
<evidence type="ECO:0000259" key="4">
    <source>
        <dbReference type="Pfam" id="PF03088"/>
    </source>
</evidence>
<evidence type="ECO:0000313" key="5">
    <source>
        <dbReference type="EMBL" id="CCI43643.1"/>
    </source>
</evidence>
<proteinExistence type="inferred from homology"/>
<dbReference type="Pfam" id="PF03088">
    <property type="entry name" value="Str_synth"/>
    <property type="match status" value="1"/>
</dbReference>
<dbReference type="PANTHER" id="PTHR10426:SF88">
    <property type="entry name" value="ADIPOCYTE PLASMA MEMBRANE-ASSOCIATED PROTEIN HEMOMUCIN-RELATED"/>
    <property type="match status" value="1"/>
</dbReference>
<dbReference type="InterPro" id="IPR018119">
    <property type="entry name" value="Strictosidine_synth_cons-reg"/>
</dbReference>
<evidence type="ECO:0000313" key="6">
    <source>
        <dbReference type="Proteomes" id="UP000053237"/>
    </source>
</evidence>
<organism evidence="5 6">
    <name type="scientific">Albugo candida</name>
    <dbReference type="NCBI Taxonomy" id="65357"/>
    <lineage>
        <taxon>Eukaryota</taxon>
        <taxon>Sar</taxon>
        <taxon>Stramenopiles</taxon>
        <taxon>Oomycota</taxon>
        <taxon>Peronosporomycetes</taxon>
        <taxon>Albuginales</taxon>
        <taxon>Albuginaceae</taxon>
        <taxon>Albugo</taxon>
    </lineage>
</organism>
<gene>
    <name evidence="5" type="ORF">BN9_044270</name>
</gene>
<feature type="domain" description="Strictosidine synthase conserved region" evidence="4">
    <location>
        <begin position="219"/>
        <end position="302"/>
    </location>
</feature>
<keyword evidence="3" id="KW-0325">Glycoprotein</keyword>
<evidence type="ECO:0000256" key="2">
    <source>
        <dbReference type="ARBA" id="ARBA00022553"/>
    </source>
</evidence>
<dbReference type="InParanoid" id="A0A024GA47"/>
<dbReference type="InterPro" id="IPR011042">
    <property type="entry name" value="6-blade_b-propeller_TolB-like"/>
</dbReference>
<dbReference type="EMBL" id="CAIX01000052">
    <property type="protein sequence ID" value="CCI43643.1"/>
    <property type="molecule type" value="Genomic_DNA"/>
</dbReference>
<name>A0A024GA47_9STRA</name>
<keyword evidence="2" id="KW-0597">Phosphoprotein</keyword>
<comment type="caution">
    <text evidence="5">The sequence shown here is derived from an EMBL/GenBank/DDBJ whole genome shotgun (WGS) entry which is preliminary data.</text>
</comment>
<dbReference type="AlphaFoldDB" id="A0A024GA47"/>